<evidence type="ECO:0000313" key="2">
    <source>
        <dbReference type="EMBL" id="KKN61645.1"/>
    </source>
</evidence>
<protein>
    <submittedName>
        <fullName evidence="2">Uncharacterized protein</fullName>
    </submittedName>
</protein>
<dbReference type="InterPro" id="IPR018643">
    <property type="entry name" value="DUF2069_membrane"/>
</dbReference>
<feature type="transmembrane region" description="Helical" evidence="1">
    <location>
        <begin position="87"/>
        <end position="109"/>
    </location>
</feature>
<comment type="caution">
    <text evidence="2">The sequence shown here is derived from an EMBL/GenBank/DDBJ whole genome shotgun (WGS) entry which is preliminary data.</text>
</comment>
<dbReference type="AlphaFoldDB" id="A0A0F9RYW9"/>
<accession>A0A0F9RYW9</accession>
<evidence type="ECO:0000256" key="1">
    <source>
        <dbReference type="SAM" id="Phobius"/>
    </source>
</evidence>
<dbReference type="Pfam" id="PF09842">
    <property type="entry name" value="DUF2069"/>
    <property type="match status" value="1"/>
</dbReference>
<name>A0A0F9RYW9_9ZZZZ</name>
<organism evidence="2">
    <name type="scientific">marine sediment metagenome</name>
    <dbReference type="NCBI Taxonomy" id="412755"/>
    <lineage>
        <taxon>unclassified sequences</taxon>
        <taxon>metagenomes</taxon>
        <taxon>ecological metagenomes</taxon>
    </lineage>
</organism>
<feature type="transmembrane region" description="Helical" evidence="1">
    <location>
        <begin position="7"/>
        <end position="26"/>
    </location>
</feature>
<gene>
    <name evidence="2" type="ORF">LCGC14_0519770</name>
</gene>
<dbReference type="EMBL" id="LAZR01000651">
    <property type="protein sequence ID" value="KKN61645.1"/>
    <property type="molecule type" value="Genomic_DNA"/>
</dbReference>
<proteinExistence type="predicted"/>
<keyword evidence="1" id="KW-0472">Membrane</keyword>
<keyword evidence="1" id="KW-1133">Transmembrane helix</keyword>
<reference evidence="2" key="1">
    <citation type="journal article" date="2015" name="Nature">
        <title>Complex archaea that bridge the gap between prokaryotes and eukaryotes.</title>
        <authorList>
            <person name="Spang A."/>
            <person name="Saw J.H."/>
            <person name="Jorgensen S.L."/>
            <person name="Zaremba-Niedzwiedzka K."/>
            <person name="Martijn J."/>
            <person name="Lind A.E."/>
            <person name="van Eijk R."/>
            <person name="Schleper C."/>
            <person name="Guy L."/>
            <person name="Ettema T.J."/>
        </authorList>
    </citation>
    <scope>NUCLEOTIDE SEQUENCE</scope>
</reference>
<keyword evidence="1" id="KW-0812">Transmembrane</keyword>
<sequence>MIQFFKQLSLFSFFGLMITLICWITLAEHSANYPVAAWLIIALVPLLFPLRGLLHGKPYTHAWTGFLMLFYFSHGIGEAYSAQAFDIYASLEVLFSFMTFSASIIFIRLNARQLKQLTKS</sequence>
<feature type="transmembrane region" description="Helical" evidence="1">
    <location>
        <begin position="32"/>
        <end position="50"/>
    </location>
</feature>
<feature type="transmembrane region" description="Helical" evidence="1">
    <location>
        <begin position="62"/>
        <end position="81"/>
    </location>
</feature>